<accession>A0A657LSW6</accession>
<reference evidence="2 3" key="1">
    <citation type="submission" date="2016-02" db="EMBL/GenBank/DDBJ databases">
        <title>Genome sequencing of a beta-galactosidase producing bacteria Rhizobium sp. 59.</title>
        <authorList>
            <person name="Wang D."/>
            <person name="Kot W."/>
            <person name="Qin Y."/>
            <person name="Hansen L."/>
            <person name="Naqvi K."/>
            <person name="Rensing C."/>
        </authorList>
    </citation>
    <scope>NUCLEOTIDE SEQUENCE [LARGE SCALE GENOMIC DNA]</scope>
    <source>
        <strain evidence="2 3">59</strain>
    </source>
</reference>
<name>A0A657LSW6_9HYPH</name>
<keyword evidence="1" id="KW-0732">Signal</keyword>
<evidence type="ECO:0000313" key="3">
    <source>
        <dbReference type="Proteomes" id="UP000182661"/>
    </source>
</evidence>
<gene>
    <name evidence="2" type="ORF">AX760_16535</name>
</gene>
<keyword evidence="3" id="KW-1185">Reference proteome</keyword>
<feature type="signal peptide" evidence="1">
    <location>
        <begin position="1"/>
        <end position="17"/>
    </location>
</feature>
<dbReference type="AlphaFoldDB" id="A0A657LSW6"/>
<evidence type="ECO:0000313" key="2">
    <source>
        <dbReference type="EMBL" id="OJF97570.1"/>
    </source>
</evidence>
<comment type="caution">
    <text evidence="2">The sequence shown here is derived from an EMBL/GenBank/DDBJ whole genome shotgun (WGS) entry which is preliminary data.</text>
</comment>
<organism evidence="2 3">
    <name type="scientific">Pararhizobium antarcticum</name>
    <dbReference type="NCBI Taxonomy" id="1798805"/>
    <lineage>
        <taxon>Bacteria</taxon>
        <taxon>Pseudomonadati</taxon>
        <taxon>Pseudomonadota</taxon>
        <taxon>Alphaproteobacteria</taxon>
        <taxon>Hyphomicrobiales</taxon>
        <taxon>Rhizobiaceae</taxon>
        <taxon>Rhizobium/Agrobacterium group</taxon>
        <taxon>Pararhizobium</taxon>
    </lineage>
</organism>
<feature type="chain" id="PRO_5024860534" evidence="1">
    <location>
        <begin position="18"/>
        <end position="130"/>
    </location>
</feature>
<dbReference type="Proteomes" id="UP000182661">
    <property type="component" value="Unassembled WGS sequence"/>
</dbReference>
<dbReference type="OrthoDB" id="8421154at2"/>
<dbReference type="EMBL" id="LSRP01000082">
    <property type="protein sequence ID" value="OJF97570.1"/>
    <property type="molecule type" value="Genomic_DNA"/>
</dbReference>
<proteinExistence type="predicted"/>
<sequence>MHWLAILVSLTAGTAAASDCGTQNDKLITVMDWSAKEDDYSSVQVSIDYQNNGDKLIQMLKATAVFSDPFGENIANLALDPDVVVPPKAIHKERGSWSAARLPKVRKQDVTAIICVSAVLYEDGSKEEFK</sequence>
<protein>
    <submittedName>
        <fullName evidence="2">Uncharacterized protein</fullName>
    </submittedName>
</protein>
<dbReference type="RefSeq" id="WP_071832945.1">
    <property type="nucleotide sequence ID" value="NZ_LSRP01000082.1"/>
</dbReference>
<evidence type="ECO:0000256" key="1">
    <source>
        <dbReference type="SAM" id="SignalP"/>
    </source>
</evidence>